<dbReference type="Proteomes" id="UP001596501">
    <property type="component" value="Unassembled WGS sequence"/>
</dbReference>
<accession>A0ABW2QMT9</accession>
<comment type="caution">
    <text evidence="1">The sequence shown here is derived from an EMBL/GenBank/DDBJ whole genome shotgun (WGS) entry which is preliminary data.</text>
</comment>
<gene>
    <name evidence="1" type="ORF">ACFQPB_15990</name>
</gene>
<protein>
    <submittedName>
        <fullName evidence="1">DUF3703 domain-containing protein</fullName>
    </submittedName>
</protein>
<organism evidence="1 2">
    <name type="scientific">Hydrogenophaga atypica</name>
    <dbReference type="NCBI Taxonomy" id="249409"/>
    <lineage>
        <taxon>Bacteria</taxon>
        <taxon>Pseudomonadati</taxon>
        <taxon>Pseudomonadota</taxon>
        <taxon>Betaproteobacteria</taxon>
        <taxon>Burkholderiales</taxon>
        <taxon>Comamonadaceae</taxon>
        <taxon>Hydrogenophaga</taxon>
    </lineage>
</organism>
<dbReference type="Pfam" id="PF12487">
    <property type="entry name" value="DUF3703"/>
    <property type="match status" value="1"/>
</dbReference>
<proteinExistence type="predicted"/>
<sequence length="123" mass="13598">MGTFTEPQTGHQFKQAAFAHLISEAQAASSTEQAWLYLEAAHVVGQLFFRPHLLTHAHMLRLSFRTRDWPEMAGQLVRLALVPLGHLSGRLPLGNPGRANVSAFEPLPVRPELAALIAQAQER</sequence>
<evidence type="ECO:0000313" key="1">
    <source>
        <dbReference type="EMBL" id="MFC7410367.1"/>
    </source>
</evidence>
<evidence type="ECO:0000313" key="2">
    <source>
        <dbReference type="Proteomes" id="UP001596501"/>
    </source>
</evidence>
<name>A0ABW2QMT9_9BURK</name>
<dbReference type="EMBL" id="JBHTCA010000014">
    <property type="protein sequence ID" value="MFC7410367.1"/>
    <property type="molecule type" value="Genomic_DNA"/>
</dbReference>
<reference evidence="2" key="1">
    <citation type="journal article" date="2019" name="Int. J. Syst. Evol. Microbiol.">
        <title>The Global Catalogue of Microorganisms (GCM) 10K type strain sequencing project: providing services to taxonomists for standard genome sequencing and annotation.</title>
        <authorList>
            <consortium name="The Broad Institute Genomics Platform"/>
            <consortium name="The Broad Institute Genome Sequencing Center for Infectious Disease"/>
            <person name="Wu L."/>
            <person name="Ma J."/>
        </authorList>
    </citation>
    <scope>NUCLEOTIDE SEQUENCE [LARGE SCALE GENOMIC DNA]</scope>
    <source>
        <strain evidence="2">CGMCC 1.12371</strain>
    </source>
</reference>
<keyword evidence="2" id="KW-1185">Reference proteome</keyword>
<dbReference type="RefSeq" id="WP_382225326.1">
    <property type="nucleotide sequence ID" value="NZ_JBHTCA010000014.1"/>
</dbReference>
<dbReference type="InterPro" id="IPR022172">
    <property type="entry name" value="DUF3703"/>
</dbReference>